<feature type="region of interest" description="Disordered" evidence="2">
    <location>
        <begin position="617"/>
        <end position="691"/>
    </location>
</feature>
<comment type="caution">
    <text evidence="3">The sequence shown here is derived from an EMBL/GenBank/DDBJ whole genome shotgun (WGS) entry which is preliminary data.</text>
</comment>
<name>A0AA36MXI5_9DINO</name>
<organism evidence="3 4">
    <name type="scientific">Effrenium voratum</name>
    <dbReference type="NCBI Taxonomy" id="2562239"/>
    <lineage>
        <taxon>Eukaryota</taxon>
        <taxon>Sar</taxon>
        <taxon>Alveolata</taxon>
        <taxon>Dinophyceae</taxon>
        <taxon>Suessiales</taxon>
        <taxon>Symbiodiniaceae</taxon>
        <taxon>Effrenium</taxon>
    </lineage>
</organism>
<evidence type="ECO:0000313" key="3">
    <source>
        <dbReference type="EMBL" id="CAJ1384164.1"/>
    </source>
</evidence>
<feature type="compositionally biased region" description="Basic and acidic residues" evidence="2">
    <location>
        <begin position="618"/>
        <end position="666"/>
    </location>
</feature>
<evidence type="ECO:0000256" key="1">
    <source>
        <dbReference type="SAM" id="Coils"/>
    </source>
</evidence>
<accession>A0AA36MXI5</accession>
<sequence length="691" mass="75158">MEPPEKKRRNSEEFAFWDFEVSKACVEDKGDLLLLDPSKSRILGDKASLIMKLTGATQLVIKEGRICVAGARALKSEVAKYADIIVNELVPPDYAGNNMLRIFVSESFASRWGGSAEVEKAEGVLIVVERRQEVLQIQVGDLVEVAVQRGVWSMASVAALKGTRATVRHTRDLRREELPIQRVRLARSVAILGASHRRRLAAALNITAQLEEECTGALGALHENPHLKGHNLGVISQELPVPTEVLWRLEKSPYLAQIQQAVGCSIKLFTRPPPESKASARKLSAVPCVLVAGNLEERWKGMQIVKTIAMGMGQKRHPALPNALLGDSRTVTIPKDILSVVVGKQMSSLLQLMKSTKTVIFPLKEKDRDMDKLLDMMIEDEEEMKCCDIAILGDPSARSEAEVKVRSLVEKHHPGFANQDVHNQAVGMGVEKLTLEGELEQLEERSQLAQQLAGATGCLVEFAATSAFVAGTQPARALCQEYISFVNHGLRSHVHGLKMRADTATRPKVPRAVAAMPWLQQQLAKLALGNSTVTFFDMETAAGENETKRLVFAGNVLALRPGVGAGLVAQANALIQKAQMYQEENKTLEECLQAEVDAKKDEAEEVKAVFGAFSAKGKGNEGKGKDKGKGKGKDKGKGEDRWEDGTKHEDEGDKGKGDGKGKKGEGQGKGYGKGKGGILCATNASCHNRKE</sequence>
<feature type="compositionally biased region" description="Polar residues" evidence="2">
    <location>
        <begin position="682"/>
        <end position="691"/>
    </location>
</feature>
<dbReference type="EMBL" id="CAUJNA010001090">
    <property type="protein sequence ID" value="CAJ1384164.1"/>
    <property type="molecule type" value="Genomic_DNA"/>
</dbReference>
<evidence type="ECO:0000256" key="2">
    <source>
        <dbReference type="SAM" id="MobiDB-lite"/>
    </source>
</evidence>
<gene>
    <name evidence="3" type="ORF">EVOR1521_LOCUS11079</name>
</gene>
<keyword evidence="4" id="KW-1185">Reference proteome</keyword>
<feature type="compositionally biased region" description="Gly residues" evidence="2">
    <location>
        <begin position="667"/>
        <end position="677"/>
    </location>
</feature>
<reference evidence="3" key="1">
    <citation type="submission" date="2023-08" db="EMBL/GenBank/DDBJ databases">
        <authorList>
            <person name="Chen Y."/>
            <person name="Shah S."/>
            <person name="Dougan E. K."/>
            <person name="Thang M."/>
            <person name="Chan C."/>
        </authorList>
    </citation>
    <scope>NUCLEOTIDE SEQUENCE</scope>
</reference>
<dbReference type="Proteomes" id="UP001178507">
    <property type="component" value="Unassembled WGS sequence"/>
</dbReference>
<evidence type="ECO:0000313" key="4">
    <source>
        <dbReference type="Proteomes" id="UP001178507"/>
    </source>
</evidence>
<dbReference type="AlphaFoldDB" id="A0AA36MXI5"/>
<proteinExistence type="predicted"/>
<keyword evidence="1" id="KW-0175">Coiled coil</keyword>
<protein>
    <submittedName>
        <fullName evidence="3">Uncharacterized protein</fullName>
    </submittedName>
</protein>
<feature type="coiled-coil region" evidence="1">
    <location>
        <begin position="571"/>
        <end position="609"/>
    </location>
</feature>